<keyword evidence="3" id="KW-1185">Reference proteome</keyword>
<keyword evidence="1" id="KW-0472">Membrane</keyword>
<name>A0AAV4GEL1_9GAST</name>
<evidence type="ECO:0000313" key="3">
    <source>
        <dbReference type="Proteomes" id="UP000762676"/>
    </source>
</evidence>
<accession>A0AAV4GEL1</accession>
<evidence type="ECO:0008006" key="4">
    <source>
        <dbReference type="Google" id="ProtNLM"/>
    </source>
</evidence>
<keyword evidence="1" id="KW-1133">Transmembrane helix</keyword>
<evidence type="ECO:0000256" key="1">
    <source>
        <dbReference type="SAM" id="Phobius"/>
    </source>
</evidence>
<gene>
    <name evidence="2" type="ORF">ElyMa_002373700</name>
</gene>
<reference evidence="2 3" key="1">
    <citation type="journal article" date="2021" name="Elife">
        <title>Chloroplast acquisition without the gene transfer in kleptoplastic sea slugs, Plakobranchus ocellatus.</title>
        <authorList>
            <person name="Maeda T."/>
            <person name="Takahashi S."/>
            <person name="Yoshida T."/>
            <person name="Shimamura S."/>
            <person name="Takaki Y."/>
            <person name="Nagai Y."/>
            <person name="Toyoda A."/>
            <person name="Suzuki Y."/>
            <person name="Arimoto A."/>
            <person name="Ishii H."/>
            <person name="Satoh N."/>
            <person name="Nishiyama T."/>
            <person name="Hasebe M."/>
            <person name="Maruyama T."/>
            <person name="Minagawa J."/>
            <person name="Obokata J."/>
            <person name="Shigenobu S."/>
        </authorList>
    </citation>
    <scope>NUCLEOTIDE SEQUENCE [LARGE SCALE GENOMIC DNA]</scope>
</reference>
<dbReference type="EMBL" id="BMAT01004906">
    <property type="protein sequence ID" value="GFR82835.1"/>
    <property type="molecule type" value="Genomic_DNA"/>
</dbReference>
<evidence type="ECO:0000313" key="2">
    <source>
        <dbReference type="EMBL" id="GFR82835.1"/>
    </source>
</evidence>
<proteinExistence type="predicted"/>
<dbReference type="AlphaFoldDB" id="A0AAV4GEL1"/>
<protein>
    <recommendedName>
        <fullName evidence="4">ABC transmembrane type-1 domain-containing protein</fullName>
    </recommendedName>
</protein>
<feature type="transmembrane region" description="Helical" evidence="1">
    <location>
        <begin position="128"/>
        <end position="149"/>
    </location>
</feature>
<keyword evidence="1" id="KW-0812">Transmembrane</keyword>
<feature type="transmembrane region" description="Helical" evidence="1">
    <location>
        <begin position="102"/>
        <end position="122"/>
    </location>
</feature>
<dbReference type="Proteomes" id="UP000762676">
    <property type="component" value="Unassembled WGS sequence"/>
</dbReference>
<organism evidence="2 3">
    <name type="scientific">Elysia marginata</name>
    <dbReference type="NCBI Taxonomy" id="1093978"/>
    <lineage>
        <taxon>Eukaryota</taxon>
        <taxon>Metazoa</taxon>
        <taxon>Spiralia</taxon>
        <taxon>Lophotrochozoa</taxon>
        <taxon>Mollusca</taxon>
        <taxon>Gastropoda</taxon>
        <taxon>Heterobranchia</taxon>
        <taxon>Euthyneura</taxon>
        <taxon>Panpulmonata</taxon>
        <taxon>Sacoglossa</taxon>
        <taxon>Placobranchoidea</taxon>
        <taxon>Plakobranchidae</taxon>
        <taxon>Elysia</taxon>
    </lineage>
</organism>
<comment type="caution">
    <text evidence="2">The sequence shown here is derived from an EMBL/GenBank/DDBJ whole genome shotgun (WGS) entry which is preliminary data.</text>
</comment>
<sequence length="205" mass="20917">MSLGKTKRNSGGGRSLFPIMIQDTTCSMQRLLASWAHSATGLASASGGEGRASVAGLKTVTGADWSISLMVLPLLPASPNQCEHSVHTLLDKGTITLASRKSALLVVVVVVVAAAVVVVLVVAAVAVVVVATVVVIVVVLIMAVVVVVVAATAVVVVVVVVVVATAVVVVLVAGVIVVEVVVIIISRSKEMPVCQLQNVLFKEET</sequence>
<feature type="transmembrane region" description="Helical" evidence="1">
    <location>
        <begin position="156"/>
        <end position="185"/>
    </location>
</feature>